<dbReference type="InterPro" id="IPR000210">
    <property type="entry name" value="BTB/POZ_dom"/>
</dbReference>
<evidence type="ECO:0000313" key="4">
    <source>
        <dbReference type="EMBL" id="KAL3874089.1"/>
    </source>
</evidence>
<organism evidence="4 5">
    <name type="scientific">Sinanodonta woodiana</name>
    <name type="common">Chinese pond mussel</name>
    <name type="synonym">Anodonta woodiana</name>
    <dbReference type="NCBI Taxonomy" id="1069815"/>
    <lineage>
        <taxon>Eukaryota</taxon>
        <taxon>Metazoa</taxon>
        <taxon>Spiralia</taxon>
        <taxon>Lophotrochozoa</taxon>
        <taxon>Mollusca</taxon>
        <taxon>Bivalvia</taxon>
        <taxon>Autobranchia</taxon>
        <taxon>Heteroconchia</taxon>
        <taxon>Palaeoheterodonta</taxon>
        <taxon>Unionida</taxon>
        <taxon>Unionoidea</taxon>
        <taxon>Unionidae</taxon>
        <taxon>Unioninae</taxon>
        <taxon>Sinanodonta</taxon>
    </lineage>
</organism>
<name>A0ABD3WJE5_SINWO</name>
<dbReference type="PROSITE" id="PS50097">
    <property type="entry name" value="BTB"/>
    <property type="match status" value="1"/>
</dbReference>
<dbReference type="InterPro" id="IPR011705">
    <property type="entry name" value="BACK"/>
</dbReference>
<dbReference type="Gene3D" id="2.120.10.80">
    <property type="entry name" value="Kelch-type beta propeller"/>
    <property type="match status" value="1"/>
</dbReference>
<sequence>MASDLKSQGMNWREKYSADLASGLLNLRCSQQYTDVEVKVGEMVFYCHRVILCAMSEYFHMMMQHPMKESKSGTITLENDEDVVEAVLNYIYTGDIVVTEQNVYKLFDAAQCYMLPSLSLQCQEFLTSGITKDNCVGIWKVVGLHGCREVADKAWYEILKTFSDILENEDFLQLPSDDLKQILEDPLLNCSDDHLKCRAVVRWLEADLDQRHIHILDLFMHLLHLKVTFETINEEVRGSQSLAGMPVCLEHLEAIRKMTFMSLVPSPAGEYDNCFIMIGGKETGENKNISCFSFKDRRWLELPPLARDPGFFFAVCSLNDLLFLSGGSVKRDQFLCYSGTKGVWKQFPDLIEERQRHCMQTVKGGIYILGGHSGIDDSTATWEVDRFNIEQESWDNVGQLAVRVHSPSVAVLGTNIFLFGGRNMQETGRGPSNIIQMFNTEQRYGSKLDAKLPITTKGPTLGAVTMENTIVLIMFMSGKGVAFSFDGRSTPKQIGEVERCPKKEYGIARYDNKILLVGGESEEMRTLKSMVLYNPDSGVSIELPERLHFEAKNFGHATMYIRRSFLKTDVA</sequence>
<dbReference type="InterPro" id="IPR015915">
    <property type="entry name" value="Kelch-typ_b-propeller"/>
</dbReference>
<gene>
    <name evidence="4" type="ORF">ACJMK2_037152</name>
</gene>
<evidence type="ECO:0000256" key="2">
    <source>
        <dbReference type="ARBA" id="ARBA00022737"/>
    </source>
</evidence>
<keyword evidence="2" id="KW-0677">Repeat</keyword>
<evidence type="ECO:0000256" key="1">
    <source>
        <dbReference type="ARBA" id="ARBA00022441"/>
    </source>
</evidence>
<protein>
    <recommendedName>
        <fullName evidence="3">BTB domain-containing protein</fullName>
    </recommendedName>
</protein>
<keyword evidence="1" id="KW-0880">Kelch repeat</keyword>
<accession>A0ABD3WJE5</accession>
<dbReference type="Proteomes" id="UP001634394">
    <property type="component" value="Unassembled WGS sequence"/>
</dbReference>
<dbReference type="SUPFAM" id="SSF117281">
    <property type="entry name" value="Kelch motif"/>
    <property type="match status" value="1"/>
</dbReference>
<dbReference type="PANTHER" id="PTHR45632">
    <property type="entry name" value="LD33804P"/>
    <property type="match status" value="1"/>
</dbReference>
<dbReference type="EMBL" id="JBJQND010000006">
    <property type="protein sequence ID" value="KAL3874089.1"/>
    <property type="molecule type" value="Genomic_DNA"/>
</dbReference>
<dbReference type="Pfam" id="PF00651">
    <property type="entry name" value="BTB"/>
    <property type="match status" value="1"/>
</dbReference>
<dbReference type="CDD" id="cd18186">
    <property type="entry name" value="BTB_POZ_ZBTB_KLHL-like"/>
    <property type="match status" value="1"/>
</dbReference>
<evidence type="ECO:0000313" key="5">
    <source>
        <dbReference type="Proteomes" id="UP001634394"/>
    </source>
</evidence>
<dbReference type="SMART" id="SM00875">
    <property type="entry name" value="BACK"/>
    <property type="match status" value="1"/>
</dbReference>
<reference evidence="4 5" key="1">
    <citation type="submission" date="2024-11" db="EMBL/GenBank/DDBJ databases">
        <title>Chromosome-level genome assembly of the freshwater bivalve Anodonta woodiana.</title>
        <authorList>
            <person name="Chen X."/>
        </authorList>
    </citation>
    <scope>NUCLEOTIDE SEQUENCE [LARGE SCALE GENOMIC DNA]</scope>
    <source>
        <strain evidence="4">MN2024</strain>
        <tissue evidence="4">Gills</tissue>
    </source>
</reference>
<keyword evidence="5" id="KW-1185">Reference proteome</keyword>
<dbReference type="Gene3D" id="1.25.40.420">
    <property type="match status" value="1"/>
</dbReference>
<feature type="domain" description="BTB" evidence="3">
    <location>
        <begin position="34"/>
        <end position="100"/>
    </location>
</feature>
<dbReference type="InterPro" id="IPR017096">
    <property type="entry name" value="BTB-kelch_protein"/>
</dbReference>
<dbReference type="Pfam" id="PF07707">
    <property type="entry name" value="BACK"/>
    <property type="match status" value="1"/>
</dbReference>
<dbReference type="PANTHER" id="PTHR45632:SF3">
    <property type="entry name" value="KELCH-LIKE PROTEIN 32"/>
    <property type="match status" value="1"/>
</dbReference>
<evidence type="ECO:0000259" key="3">
    <source>
        <dbReference type="PROSITE" id="PS50097"/>
    </source>
</evidence>
<dbReference type="InterPro" id="IPR011333">
    <property type="entry name" value="SKP1/BTB/POZ_sf"/>
</dbReference>
<dbReference type="Gene3D" id="3.30.710.10">
    <property type="entry name" value="Potassium Channel Kv1.1, Chain A"/>
    <property type="match status" value="1"/>
</dbReference>
<dbReference type="SUPFAM" id="SSF54695">
    <property type="entry name" value="POZ domain"/>
    <property type="match status" value="1"/>
</dbReference>
<proteinExistence type="predicted"/>
<comment type="caution">
    <text evidence="4">The sequence shown here is derived from an EMBL/GenBank/DDBJ whole genome shotgun (WGS) entry which is preliminary data.</text>
</comment>
<dbReference type="PIRSF" id="PIRSF037037">
    <property type="entry name" value="Kelch-like_protein_gigaxonin"/>
    <property type="match status" value="1"/>
</dbReference>
<dbReference type="SMART" id="SM00225">
    <property type="entry name" value="BTB"/>
    <property type="match status" value="1"/>
</dbReference>
<dbReference type="AlphaFoldDB" id="A0ABD3WJE5"/>